<evidence type="ECO:0000256" key="6">
    <source>
        <dbReference type="ARBA" id="ARBA00023136"/>
    </source>
</evidence>
<dbReference type="Gene3D" id="3.40.50.300">
    <property type="entry name" value="P-loop containing nucleotide triphosphate hydrolases"/>
    <property type="match status" value="1"/>
</dbReference>
<evidence type="ECO:0000256" key="4">
    <source>
        <dbReference type="ARBA" id="ARBA00022840"/>
    </source>
</evidence>
<dbReference type="PROSITE" id="PS00211">
    <property type="entry name" value="ABC_TRANSPORTER_1"/>
    <property type="match status" value="1"/>
</dbReference>
<dbReference type="GO" id="GO:0034775">
    <property type="term" value="P:glutathione transmembrane transport"/>
    <property type="evidence" value="ECO:0007669"/>
    <property type="project" value="InterPro"/>
</dbReference>
<dbReference type="Pfam" id="PF00005">
    <property type="entry name" value="ABC_tran"/>
    <property type="match status" value="1"/>
</dbReference>
<dbReference type="InterPro" id="IPR027417">
    <property type="entry name" value="P-loop_NTPase"/>
</dbReference>
<dbReference type="SUPFAM" id="SSF90123">
    <property type="entry name" value="ABC transporter transmembrane region"/>
    <property type="match status" value="1"/>
</dbReference>
<organism evidence="10 11">
    <name type="scientific">Weissella jogaejeotgali</name>
    <dbReference type="NCBI Taxonomy" id="1631871"/>
    <lineage>
        <taxon>Bacteria</taxon>
        <taxon>Bacillati</taxon>
        <taxon>Bacillota</taxon>
        <taxon>Bacilli</taxon>
        <taxon>Lactobacillales</taxon>
        <taxon>Lactobacillaceae</taxon>
        <taxon>Weissella</taxon>
    </lineage>
</organism>
<feature type="domain" description="ABC transmembrane type-1" evidence="9">
    <location>
        <begin position="26"/>
        <end position="310"/>
    </location>
</feature>
<evidence type="ECO:0000256" key="1">
    <source>
        <dbReference type="ARBA" id="ARBA00004651"/>
    </source>
</evidence>
<comment type="subcellular location">
    <subcellularLocation>
        <location evidence="1">Cell membrane</location>
        <topology evidence="1">Multi-pass membrane protein</topology>
    </subcellularLocation>
</comment>
<dbReference type="SUPFAM" id="SSF52540">
    <property type="entry name" value="P-loop containing nucleoside triphosphate hydrolases"/>
    <property type="match status" value="1"/>
</dbReference>
<dbReference type="SMART" id="SM00382">
    <property type="entry name" value="AAA"/>
    <property type="match status" value="1"/>
</dbReference>
<dbReference type="GO" id="GO:0045454">
    <property type="term" value="P:cell redox homeostasis"/>
    <property type="evidence" value="ECO:0007669"/>
    <property type="project" value="InterPro"/>
</dbReference>
<keyword evidence="4 10" id="KW-0067">ATP-binding</keyword>
<reference evidence="10 11" key="1">
    <citation type="submission" date="2016-02" db="EMBL/GenBank/DDBJ databases">
        <title>Complete Genome Sequence of Weissella jogaejeotgali FOL01.</title>
        <authorList>
            <person name="Lee J.-H."/>
            <person name="Ku H.-J."/>
        </authorList>
    </citation>
    <scope>NUCLEOTIDE SEQUENCE [LARGE SCALE GENOMIC DNA]</scope>
    <source>
        <strain evidence="10 11">FOL01</strain>
    </source>
</reference>
<dbReference type="InterPro" id="IPR014223">
    <property type="entry name" value="ABC_CydC/D"/>
</dbReference>
<evidence type="ECO:0000259" key="8">
    <source>
        <dbReference type="PROSITE" id="PS50893"/>
    </source>
</evidence>
<dbReference type="InterPro" id="IPR003593">
    <property type="entry name" value="AAA+_ATPase"/>
</dbReference>
<dbReference type="GO" id="GO:0015421">
    <property type="term" value="F:ABC-type oligopeptide transporter activity"/>
    <property type="evidence" value="ECO:0007669"/>
    <property type="project" value="TreeGrafter"/>
</dbReference>
<feature type="transmembrane region" description="Helical" evidence="7">
    <location>
        <begin position="249"/>
        <end position="270"/>
    </location>
</feature>
<evidence type="ECO:0000256" key="7">
    <source>
        <dbReference type="SAM" id="Phobius"/>
    </source>
</evidence>
<keyword evidence="6 7" id="KW-0472">Membrane</keyword>
<feature type="transmembrane region" description="Helical" evidence="7">
    <location>
        <begin position="56"/>
        <end position="76"/>
    </location>
</feature>
<evidence type="ECO:0000313" key="10">
    <source>
        <dbReference type="EMBL" id="APS42315.1"/>
    </source>
</evidence>
<dbReference type="PANTHER" id="PTHR43394:SF1">
    <property type="entry name" value="ATP-BINDING CASSETTE SUB-FAMILY B MEMBER 10, MITOCHONDRIAL"/>
    <property type="match status" value="1"/>
</dbReference>
<accession>A0A1L6RCR0</accession>
<dbReference type="InterPro" id="IPR017871">
    <property type="entry name" value="ABC_transporter-like_CS"/>
</dbReference>
<dbReference type="AlphaFoldDB" id="A0A1L6RCR0"/>
<feature type="transmembrane region" description="Helical" evidence="7">
    <location>
        <begin position="137"/>
        <end position="158"/>
    </location>
</feature>
<keyword evidence="11" id="KW-1185">Reference proteome</keyword>
<dbReference type="PROSITE" id="PS50893">
    <property type="entry name" value="ABC_TRANSPORTER_2"/>
    <property type="match status" value="1"/>
</dbReference>
<feature type="transmembrane region" description="Helical" evidence="7">
    <location>
        <begin position="24"/>
        <end position="50"/>
    </location>
</feature>
<dbReference type="GO" id="GO:0016887">
    <property type="term" value="F:ATP hydrolysis activity"/>
    <property type="evidence" value="ECO:0007669"/>
    <property type="project" value="InterPro"/>
</dbReference>
<dbReference type="InterPro" id="IPR003439">
    <property type="entry name" value="ABC_transporter-like_ATP-bd"/>
</dbReference>
<sequence>MHKMFELIKKDTWVFPYLKSYKKLLVLIIFLGFMTTFSGAALMFTSGFLISRSAQIPENILMVYVPIVLTRAFGIGRPSFRYAERLVSHNWVLKIVSVFRRRLYELVETGTKSVYARSQTGEVLNVLDNDLFKIENFYLRTLFPTVIGLVVYLLIAIGVGVFNWGFALAILLVLGMTTIVAPMVTLAVNGARDFKQQQLEGQLYTDLTDSVMGLQDWVLAGRTQELFDRQQNDFDGINKIKSKQAHFNWWRDMFSALVIGATAVILLIFATRQFGDDSFAVNWIAAFVLAIFPAEDALTSISTGIGEWPRYQDSIERLNNMAAESKNEGQQTSDQSTEEIKNPEIKFNQVNFGYNDSRLVLENLNLTIKNGEKLAILGQSGAGKTTLLKLLLGDEQPNSGAITINNQSINTLQQQRSSIISVLDQQPHLFASSVANNLRLGNLAATDEELWHVLKQVALSDLVGSLPEGLETPMTEMGNRFSGGEQQRFALARVLLQDTPIVVLDEPTVALDPITELNVLKTIFDALSDRTIIWVTHHLTGIEFVNDVIFIENKRISMQGAPEQLMTTEPRFKKLLQMDHGSLTDI</sequence>
<evidence type="ECO:0000313" key="11">
    <source>
        <dbReference type="Proteomes" id="UP000185473"/>
    </source>
</evidence>
<dbReference type="Proteomes" id="UP000185473">
    <property type="component" value="Chromosome"/>
</dbReference>
<dbReference type="PROSITE" id="PS50929">
    <property type="entry name" value="ABC_TM1F"/>
    <property type="match status" value="1"/>
</dbReference>
<dbReference type="EMBL" id="CP014332">
    <property type="protein sequence ID" value="APS42315.1"/>
    <property type="molecule type" value="Genomic_DNA"/>
</dbReference>
<dbReference type="NCBIfam" id="TIGR02868">
    <property type="entry name" value="CydC"/>
    <property type="match status" value="1"/>
</dbReference>
<dbReference type="Gene3D" id="1.20.1560.10">
    <property type="entry name" value="ABC transporter type 1, transmembrane domain"/>
    <property type="match status" value="1"/>
</dbReference>
<gene>
    <name evidence="10" type="ORF">FOL01_1456</name>
</gene>
<dbReference type="PANTHER" id="PTHR43394">
    <property type="entry name" value="ATP-DEPENDENT PERMEASE MDL1, MITOCHONDRIAL"/>
    <property type="match status" value="1"/>
</dbReference>
<dbReference type="OrthoDB" id="9802264at2"/>
<feature type="transmembrane region" description="Helical" evidence="7">
    <location>
        <begin position="164"/>
        <end position="188"/>
    </location>
</feature>
<dbReference type="InterPro" id="IPR039421">
    <property type="entry name" value="Type_1_exporter"/>
</dbReference>
<dbReference type="RefSeq" id="WP_075270067.1">
    <property type="nucleotide sequence ID" value="NZ_CP014332.1"/>
</dbReference>
<keyword evidence="3" id="KW-0547">Nucleotide-binding</keyword>
<keyword evidence="2 7" id="KW-0812">Transmembrane</keyword>
<evidence type="ECO:0000256" key="2">
    <source>
        <dbReference type="ARBA" id="ARBA00022692"/>
    </source>
</evidence>
<dbReference type="KEGG" id="wjo:FOL01_1456"/>
<name>A0A1L6RCR0_9LACO</name>
<evidence type="ECO:0000256" key="5">
    <source>
        <dbReference type="ARBA" id="ARBA00022989"/>
    </source>
</evidence>
<keyword evidence="5 7" id="KW-1133">Transmembrane helix</keyword>
<evidence type="ECO:0000259" key="9">
    <source>
        <dbReference type="PROSITE" id="PS50929"/>
    </source>
</evidence>
<dbReference type="InterPro" id="IPR011527">
    <property type="entry name" value="ABC1_TM_dom"/>
</dbReference>
<protein>
    <submittedName>
        <fullName evidence="10">Transport ATP-binding protein CydC</fullName>
    </submittedName>
</protein>
<dbReference type="STRING" id="1631871.FOL01_1456"/>
<proteinExistence type="predicted"/>
<feature type="domain" description="ABC transporter" evidence="8">
    <location>
        <begin position="345"/>
        <end position="578"/>
    </location>
</feature>
<dbReference type="GO" id="GO:0005524">
    <property type="term" value="F:ATP binding"/>
    <property type="evidence" value="ECO:0007669"/>
    <property type="project" value="UniProtKB-KW"/>
</dbReference>
<dbReference type="GO" id="GO:0005886">
    <property type="term" value="C:plasma membrane"/>
    <property type="evidence" value="ECO:0007669"/>
    <property type="project" value="UniProtKB-SubCell"/>
</dbReference>
<evidence type="ECO:0000256" key="3">
    <source>
        <dbReference type="ARBA" id="ARBA00022741"/>
    </source>
</evidence>
<dbReference type="InterPro" id="IPR036640">
    <property type="entry name" value="ABC1_TM_sf"/>
</dbReference>